<dbReference type="Proteomes" id="UP000327439">
    <property type="component" value="Chromosome D02"/>
</dbReference>
<protein>
    <recommendedName>
        <fullName evidence="3">RNase H type-1 domain-containing protein</fullName>
    </recommendedName>
</protein>
<dbReference type="OrthoDB" id="1001830at2759"/>
<feature type="non-terminal residue" evidence="1">
    <location>
        <position position="93"/>
    </location>
</feature>
<sequence length="93" mass="10797">ITKVSELINHSSRSWNEILIRNTFVGSVVEKILRIPLAVKEHEDLIVWRGELTGIFSMRSACKLLLENNHDLHITNLQNATKAFYKKLWNLNL</sequence>
<dbReference type="AlphaFoldDB" id="A0A5J5S7V8"/>
<evidence type="ECO:0008006" key="3">
    <source>
        <dbReference type="Google" id="ProtNLM"/>
    </source>
</evidence>
<feature type="non-terminal residue" evidence="1">
    <location>
        <position position="1"/>
    </location>
</feature>
<gene>
    <name evidence="1" type="ORF">ES319_D02G008500v1</name>
</gene>
<keyword evidence="2" id="KW-1185">Reference proteome</keyword>
<evidence type="ECO:0000313" key="2">
    <source>
        <dbReference type="Proteomes" id="UP000327439"/>
    </source>
</evidence>
<proteinExistence type="predicted"/>
<name>A0A5J5S7V8_GOSBA</name>
<dbReference type="EMBL" id="CM018216">
    <property type="protein sequence ID" value="KAB2039427.1"/>
    <property type="molecule type" value="Genomic_DNA"/>
</dbReference>
<reference evidence="2" key="1">
    <citation type="journal article" date="2020" name="Nat. Genet.">
        <title>Genomic diversifications of five Gossypium allopolyploid species and their impact on cotton improvement.</title>
        <authorList>
            <person name="Chen Z.J."/>
            <person name="Sreedasyam A."/>
            <person name="Ando A."/>
            <person name="Song Q."/>
            <person name="De Santiago L.M."/>
            <person name="Hulse-Kemp A.M."/>
            <person name="Ding M."/>
            <person name="Ye W."/>
            <person name="Kirkbride R.C."/>
            <person name="Jenkins J."/>
            <person name="Plott C."/>
            <person name="Lovell J."/>
            <person name="Lin Y.M."/>
            <person name="Vaughn R."/>
            <person name="Liu B."/>
            <person name="Simpson S."/>
            <person name="Scheffler B.E."/>
            <person name="Wen L."/>
            <person name="Saski C.A."/>
            <person name="Grover C.E."/>
            <person name="Hu G."/>
            <person name="Conover J.L."/>
            <person name="Carlson J.W."/>
            <person name="Shu S."/>
            <person name="Boston L.B."/>
            <person name="Williams M."/>
            <person name="Peterson D.G."/>
            <person name="McGee K."/>
            <person name="Jones D.C."/>
            <person name="Wendel J.F."/>
            <person name="Stelly D.M."/>
            <person name="Grimwood J."/>
            <person name="Schmutz J."/>
        </authorList>
    </citation>
    <scope>NUCLEOTIDE SEQUENCE [LARGE SCALE GENOMIC DNA]</scope>
    <source>
        <strain evidence="2">cv. 3-79</strain>
    </source>
</reference>
<organism evidence="1 2">
    <name type="scientific">Gossypium barbadense</name>
    <name type="common">Sea Island cotton</name>
    <name type="synonym">Hibiscus barbadensis</name>
    <dbReference type="NCBI Taxonomy" id="3634"/>
    <lineage>
        <taxon>Eukaryota</taxon>
        <taxon>Viridiplantae</taxon>
        <taxon>Streptophyta</taxon>
        <taxon>Embryophyta</taxon>
        <taxon>Tracheophyta</taxon>
        <taxon>Spermatophyta</taxon>
        <taxon>Magnoliopsida</taxon>
        <taxon>eudicotyledons</taxon>
        <taxon>Gunneridae</taxon>
        <taxon>Pentapetalae</taxon>
        <taxon>rosids</taxon>
        <taxon>malvids</taxon>
        <taxon>Malvales</taxon>
        <taxon>Malvaceae</taxon>
        <taxon>Malvoideae</taxon>
        <taxon>Gossypium</taxon>
    </lineage>
</organism>
<evidence type="ECO:0000313" key="1">
    <source>
        <dbReference type="EMBL" id="KAB2039427.1"/>
    </source>
</evidence>
<accession>A0A5J5S7V8</accession>